<dbReference type="Gene3D" id="1.10.260.40">
    <property type="entry name" value="lambda repressor-like DNA-binding domains"/>
    <property type="match status" value="1"/>
</dbReference>
<gene>
    <name evidence="4" type="ordered locus">Cphy_1967</name>
</gene>
<dbReference type="KEGG" id="cpy:Cphy_1967"/>
<dbReference type="PROSITE" id="PS50943">
    <property type="entry name" value="HTH_CROC1"/>
    <property type="match status" value="1"/>
</dbReference>
<dbReference type="EMBL" id="CP000885">
    <property type="protein sequence ID" value="ABX42335.1"/>
    <property type="molecule type" value="Genomic_DNA"/>
</dbReference>
<dbReference type="AlphaFoldDB" id="A9KHQ0"/>
<evidence type="ECO:0000313" key="4">
    <source>
        <dbReference type="EMBL" id="ABX42335.1"/>
    </source>
</evidence>
<proteinExistence type="predicted"/>
<feature type="transmembrane region" description="Helical" evidence="2">
    <location>
        <begin position="205"/>
        <end position="225"/>
    </location>
</feature>
<keyword evidence="2" id="KW-0472">Membrane</keyword>
<organism evidence="4 5">
    <name type="scientific">Lachnoclostridium phytofermentans (strain ATCC 700394 / DSM 18823 / ISDg)</name>
    <name type="common">Clostridium phytofermentans</name>
    <dbReference type="NCBI Taxonomy" id="357809"/>
    <lineage>
        <taxon>Bacteria</taxon>
        <taxon>Bacillati</taxon>
        <taxon>Bacillota</taxon>
        <taxon>Clostridia</taxon>
        <taxon>Lachnospirales</taxon>
        <taxon>Lachnospiraceae</taxon>
    </lineage>
</organism>
<dbReference type="OrthoDB" id="9801008at2"/>
<feature type="transmembrane region" description="Helical" evidence="2">
    <location>
        <begin position="174"/>
        <end position="193"/>
    </location>
</feature>
<dbReference type="PANTHER" id="PTHR46558:SF13">
    <property type="entry name" value="HTH-TYPE TRANSCRIPTIONAL REGULATOR IMMR"/>
    <property type="match status" value="1"/>
</dbReference>
<dbReference type="InterPro" id="IPR001387">
    <property type="entry name" value="Cro/C1-type_HTH"/>
</dbReference>
<name>A9KHQ0_LACP7</name>
<evidence type="ECO:0000313" key="5">
    <source>
        <dbReference type="Proteomes" id="UP000000370"/>
    </source>
</evidence>
<dbReference type="HOGENOM" id="CLU_1037102_0_0_9"/>
<dbReference type="SMART" id="SM00530">
    <property type="entry name" value="HTH_XRE"/>
    <property type="match status" value="1"/>
</dbReference>
<feature type="transmembrane region" description="Helical" evidence="2">
    <location>
        <begin position="237"/>
        <end position="258"/>
    </location>
</feature>
<dbReference type="Proteomes" id="UP000000370">
    <property type="component" value="Chromosome"/>
</dbReference>
<keyword evidence="2" id="KW-0812">Transmembrane</keyword>
<dbReference type="CDD" id="cd00093">
    <property type="entry name" value="HTH_XRE"/>
    <property type="match status" value="1"/>
</dbReference>
<sequence>MKLGEKIVMFRTEHHLSQGDLAEKLGVSRQSISKWETGGSVPDLDKLIALSELFDVSLDNLVKDQEPKINTESKSSESSESSESVSKYPTRKVVGWILLGVGLQCMVLGLFLNILLAVLGGYLILCGIICQAIQKHPGLVIGWGTFLPCAYFLPRITSANMIMIFLSYAYRGGWTIQLIISYAFWTMLFLLIFTTVRKTRMKNYPFLFCGWAIFFQVYGFIPIAFRYTGKIEKFYIAFSWCVILFLIVLLFFTGKCIYSYSRIAKERN</sequence>
<dbReference type="STRING" id="357809.Cphy_1967"/>
<feature type="domain" description="HTH cro/C1-type" evidence="3">
    <location>
        <begin position="7"/>
        <end position="61"/>
    </location>
</feature>
<evidence type="ECO:0000256" key="2">
    <source>
        <dbReference type="SAM" id="Phobius"/>
    </source>
</evidence>
<feature type="transmembrane region" description="Helical" evidence="2">
    <location>
        <begin position="137"/>
        <end position="154"/>
    </location>
</feature>
<dbReference type="GO" id="GO:0003677">
    <property type="term" value="F:DNA binding"/>
    <property type="evidence" value="ECO:0007669"/>
    <property type="project" value="UniProtKB-KW"/>
</dbReference>
<dbReference type="PANTHER" id="PTHR46558">
    <property type="entry name" value="TRACRIPTIONAL REGULATORY PROTEIN-RELATED-RELATED"/>
    <property type="match status" value="1"/>
</dbReference>
<protein>
    <submittedName>
        <fullName evidence="4">Transcriptional regulator, XRE family</fullName>
    </submittedName>
</protein>
<accession>A9KHQ0</accession>
<keyword evidence="1" id="KW-0238">DNA-binding</keyword>
<dbReference type="Pfam" id="PF01381">
    <property type="entry name" value="HTH_3"/>
    <property type="match status" value="1"/>
</dbReference>
<keyword evidence="5" id="KW-1185">Reference proteome</keyword>
<keyword evidence="2" id="KW-1133">Transmembrane helix</keyword>
<reference evidence="5" key="1">
    <citation type="submission" date="2007-11" db="EMBL/GenBank/DDBJ databases">
        <title>Complete genome sequence of Clostridium phytofermentans ISDg.</title>
        <authorList>
            <person name="Leschine S.B."/>
            <person name="Warnick T.A."/>
            <person name="Blanchard J.L."/>
            <person name="Schnell D.J."/>
            <person name="Petit E.L."/>
            <person name="LaTouf W.G."/>
            <person name="Copeland A."/>
            <person name="Lucas S."/>
            <person name="Lapidus A."/>
            <person name="Barry K."/>
            <person name="Glavina del Rio T."/>
            <person name="Dalin E."/>
            <person name="Tice H."/>
            <person name="Pitluck S."/>
            <person name="Kiss H."/>
            <person name="Brettin T."/>
            <person name="Bruce D."/>
            <person name="Detter J.C."/>
            <person name="Han C."/>
            <person name="Kuske C."/>
            <person name="Schmutz J."/>
            <person name="Larimer F."/>
            <person name="Land M."/>
            <person name="Hauser L."/>
            <person name="Kyrpides N."/>
            <person name="Kim E.A."/>
            <person name="Richardson P."/>
        </authorList>
    </citation>
    <scope>NUCLEOTIDE SEQUENCE [LARGE SCALE GENOMIC DNA]</scope>
    <source>
        <strain evidence="5">ATCC 700394 / DSM 18823 / ISDg</strain>
    </source>
</reference>
<evidence type="ECO:0000256" key="1">
    <source>
        <dbReference type="ARBA" id="ARBA00023125"/>
    </source>
</evidence>
<dbReference type="InterPro" id="IPR010982">
    <property type="entry name" value="Lambda_DNA-bd_dom_sf"/>
</dbReference>
<dbReference type="eggNOG" id="COG1476">
    <property type="taxonomic scope" value="Bacteria"/>
</dbReference>
<dbReference type="RefSeq" id="WP_012199989.1">
    <property type="nucleotide sequence ID" value="NC_010001.1"/>
</dbReference>
<evidence type="ECO:0000259" key="3">
    <source>
        <dbReference type="PROSITE" id="PS50943"/>
    </source>
</evidence>
<feature type="transmembrane region" description="Helical" evidence="2">
    <location>
        <begin position="93"/>
        <end position="125"/>
    </location>
</feature>
<dbReference type="SUPFAM" id="SSF47413">
    <property type="entry name" value="lambda repressor-like DNA-binding domains"/>
    <property type="match status" value="1"/>
</dbReference>